<name>A0A9P5TPL9_GYMJU</name>
<sequence length="190" mass="21682">MGDRDPILFFGSKAYAIKYDDILSPRSLPSPKTSSVPAFLWSLLDIKYRPKEFLVRYPCSPVQTTSLDRSSYKTWYEEQQPLRTGLPLWTRDELVQRNGTTSVEALCKVYPSTSEYRIHPLVRYLGARELLKDLKKKKVAPSAKEAIDYLLEEAINHVGFAAHDVFSAVFNFQTTTIDHKAAPPVLLMKL</sequence>
<gene>
    <name evidence="1" type="ORF">CPB84DRAFT_1844998</name>
</gene>
<evidence type="ECO:0000313" key="1">
    <source>
        <dbReference type="EMBL" id="KAF8905188.1"/>
    </source>
</evidence>
<organism evidence="1 2">
    <name type="scientific">Gymnopilus junonius</name>
    <name type="common">Spectacular rustgill mushroom</name>
    <name type="synonym">Gymnopilus spectabilis subsp. junonius</name>
    <dbReference type="NCBI Taxonomy" id="109634"/>
    <lineage>
        <taxon>Eukaryota</taxon>
        <taxon>Fungi</taxon>
        <taxon>Dikarya</taxon>
        <taxon>Basidiomycota</taxon>
        <taxon>Agaricomycotina</taxon>
        <taxon>Agaricomycetes</taxon>
        <taxon>Agaricomycetidae</taxon>
        <taxon>Agaricales</taxon>
        <taxon>Agaricineae</taxon>
        <taxon>Hymenogastraceae</taxon>
        <taxon>Gymnopilus</taxon>
    </lineage>
</organism>
<keyword evidence="2" id="KW-1185">Reference proteome</keyword>
<protein>
    <submittedName>
        <fullName evidence="1">Uncharacterized protein</fullName>
    </submittedName>
</protein>
<dbReference type="OrthoDB" id="2340858at2759"/>
<dbReference type="AlphaFoldDB" id="A0A9P5TPL9"/>
<reference evidence="1" key="1">
    <citation type="submission" date="2020-11" db="EMBL/GenBank/DDBJ databases">
        <authorList>
            <consortium name="DOE Joint Genome Institute"/>
            <person name="Ahrendt S."/>
            <person name="Riley R."/>
            <person name="Andreopoulos W."/>
            <person name="LaButti K."/>
            <person name="Pangilinan J."/>
            <person name="Ruiz-duenas F.J."/>
            <person name="Barrasa J.M."/>
            <person name="Sanchez-Garcia M."/>
            <person name="Camarero S."/>
            <person name="Miyauchi S."/>
            <person name="Serrano A."/>
            <person name="Linde D."/>
            <person name="Babiker R."/>
            <person name="Drula E."/>
            <person name="Ayuso-Fernandez I."/>
            <person name="Pacheco R."/>
            <person name="Padilla G."/>
            <person name="Ferreira P."/>
            <person name="Barriuso J."/>
            <person name="Kellner H."/>
            <person name="Castanera R."/>
            <person name="Alfaro M."/>
            <person name="Ramirez L."/>
            <person name="Pisabarro A.G."/>
            <person name="Kuo A."/>
            <person name="Tritt A."/>
            <person name="Lipzen A."/>
            <person name="He G."/>
            <person name="Yan M."/>
            <person name="Ng V."/>
            <person name="Cullen D."/>
            <person name="Martin F."/>
            <person name="Rosso M.-N."/>
            <person name="Henrissat B."/>
            <person name="Hibbett D."/>
            <person name="Martinez A.T."/>
            <person name="Grigoriev I.V."/>
        </authorList>
    </citation>
    <scope>NUCLEOTIDE SEQUENCE</scope>
    <source>
        <strain evidence="1">AH 44721</strain>
    </source>
</reference>
<comment type="caution">
    <text evidence="1">The sequence shown here is derived from an EMBL/GenBank/DDBJ whole genome shotgun (WGS) entry which is preliminary data.</text>
</comment>
<evidence type="ECO:0000313" key="2">
    <source>
        <dbReference type="Proteomes" id="UP000724874"/>
    </source>
</evidence>
<accession>A0A9P5TPL9</accession>
<proteinExistence type="predicted"/>
<dbReference type="EMBL" id="JADNYJ010000023">
    <property type="protein sequence ID" value="KAF8905188.1"/>
    <property type="molecule type" value="Genomic_DNA"/>
</dbReference>
<dbReference type="Proteomes" id="UP000724874">
    <property type="component" value="Unassembled WGS sequence"/>
</dbReference>